<protein>
    <submittedName>
        <fullName evidence="1">Uncharacterized protein</fullName>
    </submittedName>
</protein>
<dbReference type="Proteomes" id="UP000306340">
    <property type="component" value="Unassembled WGS sequence"/>
</dbReference>
<dbReference type="AlphaFoldDB" id="A0A4U0YYG3"/>
<evidence type="ECO:0000313" key="2">
    <source>
        <dbReference type="Proteomes" id="UP000306340"/>
    </source>
</evidence>
<comment type="caution">
    <text evidence="1">The sequence shown here is derived from an EMBL/GenBank/DDBJ whole genome shotgun (WGS) entry which is preliminary data.</text>
</comment>
<dbReference type="RefSeq" id="WP_136794668.1">
    <property type="nucleotide sequence ID" value="NZ_SWAU01000445.1"/>
</dbReference>
<dbReference type="EMBL" id="SWAU01000445">
    <property type="protein sequence ID" value="TKA94153.1"/>
    <property type="molecule type" value="Genomic_DNA"/>
</dbReference>
<name>A0A4U0YYG3_9RHOB</name>
<organism evidence="1 2">
    <name type="scientific">Cereibacter changlensis</name>
    <dbReference type="NCBI Taxonomy" id="402884"/>
    <lineage>
        <taxon>Bacteria</taxon>
        <taxon>Pseudomonadati</taxon>
        <taxon>Pseudomonadota</taxon>
        <taxon>Alphaproteobacteria</taxon>
        <taxon>Rhodobacterales</taxon>
        <taxon>Paracoccaceae</taxon>
        <taxon>Cereibacter</taxon>
    </lineage>
</organism>
<evidence type="ECO:0000313" key="1">
    <source>
        <dbReference type="EMBL" id="TKA94153.1"/>
    </source>
</evidence>
<reference evidence="1 2" key="1">
    <citation type="submission" date="2019-04" db="EMBL/GenBank/DDBJ databases">
        <title>Crypto-aerobic microbial life in anoxic (sulfidic) marine sediments.</title>
        <authorList>
            <person name="Bhattacharya S."/>
            <person name="Roy C."/>
            <person name="Mondal N."/>
            <person name="Sarkar J."/>
            <person name="Mandal S."/>
            <person name="Rameez M.J."/>
            <person name="Ghosh W."/>
        </authorList>
    </citation>
    <scope>NUCLEOTIDE SEQUENCE [LARGE SCALE GENOMIC DNA]</scope>
    <source>
        <strain evidence="1 2">SBBC</strain>
    </source>
</reference>
<sequence>MSNWETAVTAMLADITPKKLLTNEEVFGKGAEMGDAKAMGFTDMLDAMTPKKMPTNEELFGQMAEIDTTHIMPLLDMITPKKLMTYDDLGALIGMKF</sequence>
<gene>
    <name evidence="1" type="ORF">FAZ78_23920</name>
</gene>
<proteinExistence type="predicted"/>
<accession>A0A4U0YYG3</accession>